<comment type="caution">
    <text evidence="8">The sequence shown here is derived from an EMBL/GenBank/DDBJ whole genome shotgun (WGS) entry which is preliminary data.</text>
</comment>
<evidence type="ECO:0000256" key="4">
    <source>
        <dbReference type="ARBA" id="ARBA00022759"/>
    </source>
</evidence>
<keyword evidence="4" id="KW-0255">Endonuclease</keyword>
<dbReference type="AlphaFoldDB" id="A0A2R6NQZ7"/>
<evidence type="ECO:0000256" key="5">
    <source>
        <dbReference type="ARBA" id="ARBA00022801"/>
    </source>
</evidence>
<dbReference type="CDD" id="cd09274">
    <property type="entry name" value="RNase_HI_RT_Ty3"/>
    <property type="match status" value="1"/>
</dbReference>
<dbReference type="STRING" id="98765.A0A2R6NQZ7"/>
<dbReference type="GO" id="GO:0016787">
    <property type="term" value="F:hydrolase activity"/>
    <property type="evidence" value="ECO:0007669"/>
    <property type="project" value="UniProtKB-KW"/>
</dbReference>
<evidence type="ECO:0000259" key="7">
    <source>
        <dbReference type="Pfam" id="PF17917"/>
    </source>
</evidence>
<keyword evidence="3" id="KW-0540">Nuclease</keyword>
<proteinExistence type="predicted"/>
<sequence length="211" mass="23426">MAKLRKLHVLLLLNHNNYVGLIHEKELLAIIQALRKWCVDLLGIPFTVFSEHRTLENFTEQKHLSQRQARWQEFMSQYDYTITYIAGIDNAPADAMSRKPPPADTVPASTVGLIWEATTALSNRLSPPLAAVASVSSLQIRCDSERILSVKTGYLADSWCAHLLDSLWDSVAQAAIVDESSGVSSLEALERGWLDNCARNGVSVCLGMLYV</sequence>
<dbReference type="Proteomes" id="UP000186601">
    <property type="component" value="Unassembled WGS sequence"/>
</dbReference>
<dbReference type="Pfam" id="PF17917">
    <property type="entry name" value="RT_RNaseH"/>
    <property type="match status" value="1"/>
</dbReference>
<dbReference type="PANTHER" id="PTHR34072">
    <property type="entry name" value="ENZYMATIC POLYPROTEIN-RELATED"/>
    <property type="match status" value="1"/>
</dbReference>
<feature type="domain" description="Reverse transcriptase RNase H-like" evidence="7">
    <location>
        <begin position="22"/>
        <end position="78"/>
    </location>
</feature>
<evidence type="ECO:0000256" key="3">
    <source>
        <dbReference type="ARBA" id="ARBA00022722"/>
    </source>
</evidence>
<evidence type="ECO:0000256" key="1">
    <source>
        <dbReference type="ARBA" id="ARBA00022679"/>
    </source>
</evidence>
<keyword evidence="9" id="KW-1185">Reference proteome</keyword>
<gene>
    <name evidence="8" type="ORF">PHLCEN_2v9343</name>
</gene>
<evidence type="ECO:0000256" key="6">
    <source>
        <dbReference type="ARBA" id="ARBA00022918"/>
    </source>
</evidence>
<dbReference type="GO" id="GO:0004519">
    <property type="term" value="F:endonuclease activity"/>
    <property type="evidence" value="ECO:0007669"/>
    <property type="project" value="UniProtKB-KW"/>
</dbReference>
<evidence type="ECO:0000256" key="2">
    <source>
        <dbReference type="ARBA" id="ARBA00022695"/>
    </source>
</evidence>
<keyword evidence="1" id="KW-0808">Transferase</keyword>
<name>A0A2R6NQZ7_9APHY</name>
<accession>A0A2R6NQZ7</accession>
<keyword evidence="5" id="KW-0378">Hydrolase</keyword>
<dbReference type="InterPro" id="IPR041373">
    <property type="entry name" value="RT_RNaseH"/>
</dbReference>
<dbReference type="InterPro" id="IPR043502">
    <property type="entry name" value="DNA/RNA_pol_sf"/>
</dbReference>
<keyword evidence="6" id="KW-0695">RNA-directed DNA polymerase</keyword>
<evidence type="ECO:0000313" key="9">
    <source>
        <dbReference type="Proteomes" id="UP000186601"/>
    </source>
</evidence>
<dbReference type="OrthoDB" id="3227343at2759"/>
<dbReference type="EMBL" id="MLYV02000937">
    <property type="protein sequence ID" value="PSR75064.1"/>
    <property type="molecule type" value="Genomic_DNA"/>
</dbReference>
<protein>
    <recommendedName>
        <fullName evidence="7">Reverse transcriptase RNase H-like domain-containing protein</fullName>
    </recommendedName>
</protein>
<organism evidence="8 9">
    <name type="scientific">Hermanssonia centrifuga</name>
    <dbReference type="NCBI Taxonomy" id="98765"/>
    <lineage>
        <taxon>Eukaryota</taxon>
        <taxon>Fungi</taxon>
        <taxon>Dikarya</taxon>
        <taxon>Basidiomycota</taxon>
        <taxon>Agaricomycotina</taxon>
        <taxon>Agaricomycetes</taxon>
        <taxon>Polyporales</taxon>
        <taxon>Meruliaceae</taxon>
        <taxon>Hermanssonia</taxon>
    </lineage>
</organism>
<evidence type="ECO:0000313" key="8">
    <source>
        <dbReference type="EMBL" id="PSR75064.1"/>
    </source>
</evidence>
<dbReference type="GO" id="GO:0003964">
    <property type="term" value="F:RNA-directed DNA polymerase activity"/>
    <property type="evidence" value="ECO:0007669"/>
    <property type="project" value="UniProtKB-KW"/>
</dbReference>
<reference evidence="8 9" key="1">
    <citation type="submission" date="2018-02" db="EMBL/GenBank/DDBJ databases">
        <title>Genome sequence of the basidiomycete white-rot fungus Phlebia centrifuga.</title>
        <authorList>
            <person name="Granchi Z."/>
            <person name="Peng M."/>
            <person name="de Vries R.P."/>
            <person name="Hilden K."/>
            <person name="Makela M.R."/>
            <person name="Grigoriev I."/>
            <person name="Riley R."/>
        </authorList>
    </citation>
    <scope>NUCLEOTIDE SEQUENCE [LARGE SCALE GENOMIC DNA]</scope>
    <source>
        <strain evidence="8 9">FBCC195</strain>
    </source>
</reference>
<dbReference type="PANTHER" id="PTHR34072:SF52">
    <property type="entry name" value="RIBONUCLEASE H"/>
    <property type="match status" value="1"/>
</dbReference>
<dbReference type="SUPFAM" id="SSF56672">
    <property type="entry name" value="DNA/RNA polymerases"/>
    <property type="match status" value="1"/>
</dbReference>
<keyword evidence="2" id="KW-0548">Nucleotidyltransferase</keyword>